<keyword evidence="2" id="KW-1185">Reference proteome</keyword>
<gene>
    <name evidence="1" type="ORF">EV421DRAFT_1738933</name>
</gene>
<dbReference type="EMBL" id="JAUEPT010000047">
    <property type="protein sequence ID" value="KAK0437703.1"/>
    <property type="molecule type" value="Genomic_DNA"/>
</dbReference>
<evidence type="ECO:0000313" key="1">
    <source>
        <dbReference type="EMBL" id="KAK0437703.1"/>
    </source>
</evidence>
<dbReference type="Proteomes" id="UP001175226">
    <property type="component" value="Unassembled WGS sequence"/>
</dbReference>
<reference evidence="1" key="1">
    <citation type="submission" date="2023-06" db="EMBL/GenBank/DDBJ databases">
        <authorList>
            <consortium name="Lawrence Berkeley National Laboratory"/>
            <person name="Ahrendt S."/>
            <person name="Sahu N."/>
            <person name="Indic B."/>
            <person name="Wong-Bajracharya J."/>
            <person name="Merenyi Z."/>
            <person name="Ke H.-M."/>
            <person name="Monk M."/>
            <person name="Kocsube S."/>
            <person name="Drula E."/>
            <person name="Lipzen A."/>
            <person name="Balint B."/>
            <person name="Henrissat B."/>
            <person name="Andreopoulos B."/>
            <person name="Martin F.M."/>
            <person name="Harder C.B."/>
            <person name="Rigling D."/>
            <person name="Ford K.L."/>
            <person name="Foster G.D."/>
            <person name="Pangilinan J."/>
            <person name="Papanicolaou A."/>
            <person name="Barry K."/>
            <person name="LaButti K."/>
            <person name="Viragh M."/>
            <person name="Koriabine M."/>
            <person name="Yan M."/>
            <person name="Riley R."/>
            <person name="Champramary S."/>
            <person name="Plett K.L."/>
            <person name="Tsai I.J."/>
            <person name="Slot J."/>
            <person name="Sipos G."/>
            <person name="Plett J."/>
            <person name="Nagy L.G."/>
            <person name="Grigoriev I.V."/>
        </authorList>
    </citation>
    <scope>NUCLEOTIDE SEQUENCE</scope>
    <source>
        <strain evidence="1">FPL87.14</strain>
    </source>
</reference>
<dbReference type="Pfam" id="PF18758">
    <property type="entry name" value="KDZ"/>
    <property type="match status" value="1"/>
</dbReference>
<evidence type="ECO:0000313" key="2">
    <source>
        <dbReference type="Proteomes" id="UP001175226"/>
    </source>
</evidence>
<name>A0AA39MKY0_9AGAR</name>
<accession>A0AA39MKY0</accession>
<dbReference type="InterPro" id="IPR040521">
    <property type="entry name" value="KDZ"/>
</dbReference>
<dbReference type="AlphaFoldDB" id="A0AA39MKY0"/>
<proteinExistence type="predicted"/>
<comment type="caution">
    <text evidence="1">The sequence shown here is derived from an EMBL/GenBank/DDBJ whole genome shotgun (WGS) entry which is preliminary data.</text>
</comment>
<protein>
    <submittedName>
        <fullName evidence="1">Uncharacterized protein</fullName>
    </submittedName>
</protein>
<organism evidence="1 2">
    <name type="scientific">Armillaria borealis</name>
    <dbReference type="NCBI Taxonomy" id="47425"/>
    <lineage>
        <taxon>Eukaryota</taxon>
        <taxon>Fungi</taxon>
        <taxon>Dikarya</taxon>
        <taxon>Basidiomycota</taxon>
        <taxon>Agaricomycotina</taxon>
        <taxon>Agaricomycetes</taxon>
        <taxon>Agaricomycetidae</taxon>
        <taxon>Agaricales</taxon>
        <taxon>Marasmiineae</taxon>
        <taxon>Physalacriaceae</taxon>
        <taxon>Armillaria</taxon>
    </lineage>
</organism>
<sequence length="509" mass="58817">MLLTVKDQWKAILKIWPSQAQQSQSSMQAVTCCCLESITGLRLAKFTNTDFCLAFTLSQYTNKQSLKAAKYFHRIILTYDITCQYHTKLKECFTKCFLQISNIIDIINCLVPKMHLDGHIDNCKYRFSLNFFKGAGRNHGEGIEQSWAESKQSGGSTRQMNHGHRHDKLNDYHNFWNWCKVQKMSESLFNNIIKGREQLSKIVDYFLGLCIMRGKATVDSWKEESTEPTWNEKTKQWESPYRLNVRKLPTQAEIFTSLLKQEQVIDQKSMDARKKNLAIHCMDTGVKLQTKQKGEMLPEEIRVACRNLLAKIQHYCKTQLQQMPDLGDIIVVRKEDDKEEKENVEVENEVLFLPLDLAQSEIQIANEAIMMLSNSIIHCMLLNDTRWWHSCGIMMNLHSLKYVNGIAKKKNGYATVYCQAHIVLLQLSDTEELEDFLKLESSDLYAKNAAGARRLGEGSVTDSWIWTYGRLKGMSDADKNDFHHTKSHSNPQKLSKFSGFEHELTWING</sequence>